<dbReference type="InterPro" id="IPR057228">
    <property type="entry name" value="DUF7906"/>
</dbReference>
<organism evidence="5 6">
    <name type="scientific">Acanthamoeba castellanii (strain ATCC 30010 / Neff)</name>
    <dbReference type="NCBI Taxonomy" id="1257118"/>
    <lineage>
        <taxon>Eukaryota</taxon>
        <taxon>Amoebozoa</taxon>
        <taxon>Discosea</taxon>
        <taxon>Longamoebia</taxon>
        <taxon>Centramoebida</taxon>
        <taxon>Acanthamoebidae</taxon>
        <taxon>Acanthamoeba</taxon>
    </lineage>
</organism>
<feature type="coiled-coil region" evidence="1">
    <location>
        <begin position="568"/>
        <end position="595"/>
    </location>
</feature>
<keyword evidence="3" id="KW-0812">Transmembrane</keyword>
<dbReference type="PANTHER" id="PTHR31515:SF2">
    <property type="entry name" value="TRANSMEMBRANE PROTEIN"/>
    <property type="match status" value="1"/>
</dbReference>
<evidence type="ECO:0000256" key="3">
    <source>
        <dbReference type="SAM" id="Phobius"/>
    </source>
</evidence>
<evidence type="ECO:0000256" key="2">
    <source>
        <dbReference type="SAM" id="MobiDB-lite"/>
    </source>
</evidence>
<gene>
    <name evidence="5" type="ORF">ACA1_184280</name>
</gene>
<evidence type="ECO:0000313" key="5">
    <source>
        <dbReference type="EMBL" id="ELR21482.1"/>
    </source>
</evidence>
<dbReference type="AlphaFoldDB" id="L8H8C0"/>
<dbReference type="VEuPathDB" id="AmoebaDB:ACA1_184280"/>
<proteinExistence type="predicted"/>
<dbReference type="RefSeq" id="XP_004346026.1">
    <property type="nucleotide sequence ID" value="XM_004345976.1"/>
</dbReference>
<sequence>MKASACSQPSFRVVAVLVAVAVVVGWGATAVDAHGDHDIKNFHRSRGSLYGGGALEAAHHQMPTTDRALVEHVPPSAIVMPENATEEEIWLMAGMTSERHCSDMANYRSLSEIISVSLPLPINLIFVGFDGDGEHGLELVEDNFNEWFEHIDHFVRHRIVPVGEEQTTTERRKTPKTHVKYQLNYNLVKLDPLVNTIVEDTIYWHLRPEDPNYKKAGEDFHAGEHEQKDEPKGGNEKFYVDAFKLSRVLYHLILSVNLTDSYTLFIMNPKKAVGSDQTYGYRVGFSEAEISELQKRTAEWSVDPQRFQTVSEMPDKGLNLEQKTDLFPKSNIASKNGTYRTVDLVERSQVWRPLLLEPATPAARAYLVHCEQEWAHWYIKHMVEGGVKLAHLCAEGSGEDDPNCLWKTQRAEEHDIVKLAQAIAASGSKAQVEYLASIKEGKAQEDCLVDNWVGHARYAWLDLSAGPFKWGPVVAGQGVRSHSTLPRVPSHYALHPEADPNAHPVKAHVLRGSEQEELQASPSPVGNVIASKAAAEERTALLARLKQDLVVLQGVYEQRCAVSRTQYCDHMASTIQNLEEQVRNSQGELADLMIVGDEHEGEGALLMLDNFLAHLASVISRTISHLITPASPLFRAYYTPRITFHFFLIANHREFNPRKTFDFEQFKAEMIKFKLPNQEFAFVFKELDMSSDKELTMAFTHSLRTGVMPTLSVDGTFAAQTIRYLDSMDLQHQLHLLNIHSHADEELEKVVPKDGKVSTAPTHDDESDDDHEGDNRLPDEVFGATALPERSGKGQTSRHIPVFFFSLNDVVPVFIDKYYQAKALSNVVLAVQSQHFNWTSKLACNDKPIRWDLRDPLKPLLAATALHYGGLVPMHITYDEPNQCAAQDWLWSVGDSPLAHTSQHHRFSLLQRDLAYRSFVTNAIEDSIKSLNAGIKTLSKLRTTKANLAASQELPFAELSYSYKAVRRLWDNHARAFATLNFESALSFTERLHEQVTRFQELVLQTEEYLDVTQCAVDIGEEASVADILLSSDDSSSWWILPASLVFNFVLALLWILLRKRSRKVKTN</sequence>
<feature type="region of interest" description="Disordered" evidence="2">
    <location>
        <begin position="751"/>
        <end position="779"/>
    </location>
</feature>
<dbReference type="OMA" id="IHCTKER"/>
<dbReference type="PANTHER" id="PTHR31515">
    <property type="entry name" value="TRANSMEMBRANE PROTEIN-RELATED"/>
    <property type="match status" value="1"/>
</dbReference>
<keyword evidence="3" id="KW-1133">Transmembrane helix</keyword>
<protein>
    <recommendedName>
        <fullName evidence="4">DUF7906 domain-containing protein</fullName>
    </recommendedName>
</protein>
<dbReference type="OrthoDB" id="16573at2759"/>
<dbReference type="EMBL" id="KB007904">
    <property type="protein sequence ID" value="ELR21482.1"/>
    <property type="molecule type" value="Genomic_DNA"/>
</dbReference>
<evidence type="ECO:0000256" key="1">
    <source>
        <dbReference type="SAM" id="Coils"/>
    </source>
</evidence>
<feature type="domain" description="DUF7906" evidence="4">
    <location>
        <begin position="439"/>
        <end position="493"/>
    </location>
</feature>
<dbReference type="STRING" id="1257118.L8H8C0"/>
<keyword evidence="1" id="KW-0175">Coiled coil</keyword>
<keyword evidence="3" id="KW-0472">Membrane</keyword>
<dbReference type="GeneID" id="14922376"/>
<keyword evidence="6" id="KW-1185">Reference proteome</keyword>
<feature type="transmembrane region" description="Helical" evidence="3">
    <location>
        <begin position="1038"/>
        <end position="1058"/>
    </location>
</feature>
<accession>L8H8C0</accession>
<dbReference type="Pfam" id="PF25483">
    <property type="entry name" value="DUF7906"/>
    <property type="match status" value="1"/>
</dbReference>
<dbReference type="Proteomes" id="UP000011083">
    <property type="component" value="Unassembled WGS sequence"/>
</dbReference>
<evidence type="ECO:0000259" key="4">
    <source>
        <dbReference type="Pfam" id="PF25483"/>
    </source>
</evidence>
<dbReference type="KEGG" id="acan:ACA1_184280"/>
<reference evidence="5 6" key="1">
    <citation type="journal article" date="2013" name="Genome Biol.">
        <title>Genome of Acanthamoeba castellanii highlights extensive lateral gene transfer and early evolution of tyrosine kinase signaling.</title>
        <authorList>
            <person name="Clarke M."/>
            <person name="Lohan A.J."/>
            <person name="Liu B."/>
            <person name="Lagkouvardos I."/>
            <person name="Roy S."/>
            <person name="Zafar N."/>
            <person name="Bertelli C."/>
            <person name="Schilde C."/>
            <person name="Kianianmomeni A."/>
            <person name="Burglin T.R."/>
            <person name="Frech C."/>
            <person name="Turcotte B."/>
            <person name="Kopec K.O."/>
            <person name="Synnott J.M."/>
            <person name="Choo C."/>
            <person name="Paponov I."/>
            <person name="Finkler A."/>
            <person name="Soon Heng Tan C."/>
            <person name="Hutchins A.P."/>
            <person name="Weinmeier T."/>
            <person name="Rattei T."/>
            <person name="Chu J.S."/>
            <person name="Gimenez G."/>
            <person name="Irimia M."/>
            <person name="Rigden D.J."/>
            <person name="Fitzpatrick D.A."/>
            <person name="Lorenzo-Morales J."/>
            <person name="Bateman A."/>
            <person name="Chiu C.H."/>
            <person name="Tang P."/>
            <person name="Hegemann P."/>
            <person name="Fromm H."/>
            <person name="Raoult D."/>
            <person name="Greub G."/>
            <person name="Miranda-Saavedra D."/>
            <person name="Chen N."/>
            <person name="Nash P."/>
            <person name="Ginger M.L."/>
            <person name="Horn M."/>
            <person name="Schaap P."/>
            <person name="Caler L."/>
            <person name="Loftus B."/>
        </authorList>
    </citation>
    <scope>NUCLEOTIDE SEQUENCE [LARGE SCALE GENOMIC DNA]</scope>
    <source>
        <strain evidence="5 6">Neff</strain>
    </source>
</reference>
<evidence type="ECO:0000313" key="6">
    <source>
        <dbReference type="Proteomes" id="UP000011083"/>
    </source>
</evidence>
<name>L8H8C0_ACACF</name>